<dbReference type="PRINTS" id="PR01590">
    <property type="entry name" value="HTHFIS"/>
</dbReference>
<keyword evidence="3" id="KW-0805">Transcription regulation</keyword>
<organism evidence="6 7">
    <name type="scientific">Bacteroides xylanisolvens SD CC 1b</name>
    <dbReference type="NCBI Taxonomy" id="702447"/>
    <lineage>
        <taxon>Bacteria</taxon>
        <taxon>Pseudomonadati</taxon>
        <taxon>Bacteroidota</taxon>
        <taxon>Bacteroidia</taxon>
        <taxon>Bacteroidales</taxon>
        <taxon>Bacteroidaceae</taxon>
        <taxon>Bacteroides</taxon>
    </lineage>
</organism>
<dbReference type="PROSITE" id="PS00688">
    <property type="entry name" value="SIGMA54_INTERACT_3"/>
    <property type="match status" value="1"/>
</dbReference>
<dbReference type="AlphaFoldDB" id="W6P5A3"/>
<dbReference type="InterPro" id="IPR025944">
    <property type="entry name" value="Sigma_54_int_dom_CS"/>
</dbReference>
<gene>
    <name evidence="6" type="ORF">BN890_28500</name>
</gene>
<dbReference type="FunFam" id="3.40.50.300:FF:000006">
    <property type="entry name" value="DNA-binding transcriptional regulator NtrC"/>
    <property type="match status" value="1"/>
</dbReference>
<dbReference type="InterPro" id="IPR058031">
    <property type="entry name" value="AAA_lid_NorR"/>
</dbReference>
<dbReference type="GO" id="GO:0006355">
    <property type="term" value="P:regulation of DNA-templated transcription"/>
    <property type="evidence" value="ECO:0007669"/>
    <property type="project" value="InterPro"/>
</dbReference>
<accession>W6P5A3</accession>
<keyword evidence="1" id="KW-0547">Nucleotide-binding</keyword>
<evidence type="ECO:0000256" key="2">
    <source>
        <dbReference type="ARBA" id="ARBA00022840"/>
    </source>
</evidence>
<keyword evidence="2" id="KW-0067">ATP-binding</keyword>
<dbReference type="EMBL" id="CBXG010000033">
    <property type="protein sequence ID" value="CDM05261.1"/>
    <property type="molecule type" value="Genomic_DNA"/>
</dbReference>
<dbReference type="InterPro" id="IPR009057">
    <property type="entry name" value="Homeodomain-like_sf"/>
</dbReference>
<evidence type="ECO:0000259" key="5">
    <source>
        <dbReference type="PROSITE" id="PS50045"/>
    </source>
</evidence>
<dbReference type="InterPro" id="IPR003593">
    <property type="entry name" value="AAA+_ATPase"/>
</dbReference>
<dbReference type="Pfam" id="PF25601">
    <property type="entry name" value="AAA_lid_14"/>
    <property type="match status" value="1"/>
</dbReference>
<dbReference type="PROSITE" id="PS50045">
    <property type="entry name" value="SIGMA54_INTERACT_4"/>
    <property type="match status" value="1"/>
</dbReference>
<evidence type="ECO:0000313" key="7">
    <source>
        <dbReference type="Proteomes" id="UP000019380"/>
    </source>
</evidence>
<dbReference type="PANTHER" id="PTHR32071:SF14">
    <property type="entry name" value="TRANSCRIPTIONAL REGULATORY PROTEIN RTCR"/>
    <property type="match status" value="1"/>
</dbReference>
<dbReference type="InterPro" id="IPR027417">
    <property type="entry name" value="P-loop_NTPase"/>
</dbReference>
<sequence length="295" mass="33428">MRLPCRLIEMIACADISVLLRGASGTGKEHIAAEIHARSHRKNKPYLAIDCGAISDELAASEFFGHQKGAFTGAESDKVGLFRAVNGGTLFLDEIGNLSYKTQMLLLRALQEKRCKPVGSTKEYSFDIRLVAATNENLEKAIGEGRFREDLFHRLNEFTLRIPTLAECREDILPLAYFFLKLTCAKAHKSFRGFDRLAEAALLEYPWPGNIRELKNVIGRAVLICQEQWISVSDLNLEISLPKEEETQWTEEEKEKALLLQTLEKTGDNRSKAARLLNVSRTTLYEKLRKYHIID</sequence>
<dbReference type="Gene3D" id="3.40.50.300">
    <property type="entry name" value="P-loop containing nucleotide triphosphate hydrolases"/>
    <property type="match status" value="1"/>
</dbReference>
<reference evidence="6 7" key="1">
    <citation type="submission" date="2013-12" db="EMBL/GenBank/DDBJ databases">
        <title>Improved hybrid genome assemblies of Bacteroides xylanisolvens SD CC 1b and Bacteroides xylanisolvens SD CC 2a using Illumina and 454 Sequencing.</title>
        <authorList>
            <person name="Ramaraj T."/>
            <person name="Sundararajan A."/>
            <person name="Mudge J."/>
            <person name="Schilkey F.D."/>
            <person name="Delvecchio V."/>
            <person name="Donlon M."/>
            <person name="Ziemer C."/>
        </authorList>
    </citation>
    <scope>NUCLEOTIDE SEQUENCE [LARGE SCALE GENOMIC DNA]</scope>
</reference>
<dbReference type="SUPFAM" id="SSF46689">
    <property type="entry name" value="Homeodomain-like"/>
    <property type="match status" value="1"/>
</dbReference>
<dbReference type="GO" id="GO:0005524">
    <property type="term" value="F:ATP binding"/>
    <property type="evidence" value="ECO:0007669"/>
    <property type="project" value="UniProtKB-KW"/>
</dbReference>
<dbReference type="Gene3D" id="1.10.8.60">
    <property type="match status" value="1"/>
</dbReference>
<dbReference type="PANTHER" id="PTHR32071">
    <property type="entry name" value="TRANSCRIPTIONAL REGULATORY PROTEIN"/>
    <property type="match status" value="1"/>
</dbReference>
<dbReference type="GO" id="GO:0043565">
    <property type="term" value="F:sequence-specific DNA binding"/>
    <property type="evidence" value="ECO:0007669"/>
    <property type="project" value="InterPro"/>
</dbReference>
<dbReference type="Pfam" id="PF00158">
    <property type="entry name" value="Sigma54_activat"/>
    <property type="match status" value="1"/>
</dbReference>
<comment type="caution">
    <text evidence="6">The sequence shown here is derived from an EMBL/GenBank/DDBJ whole genome shotgun (WGS) entry which is preliminary data.</text>
</comment>
<proteinExistence type="predicted"/>
<dbReference type="SUPFAM" id="SSF52540">
    <property type="entry name" value="P-loop containing nucleoside triphosphate hydrolases"/>
    <property type="match status" value="1"/>
</dbReference>
<feature type="domain" description="Sigma-54 factor interaction" evidence="5">
    <location>
        <begin position="1"/>
        <end position="223"/>
    </location>
</feature>
<evidence type="ECO:0000313" key="6">
    <source>
        <dbReference type="EMBL" id="CDM05261.1"/>
    </source>
</evidence>
<dbReference type="Proteomes" id="UP000019380">
    <property type="component" value="Unassembled WGS sequence"/>
</dbReference>
<evidence type="ECO:0000256" key="3">
    <source>
        <dbReference type="ARBA" id="ARBA00023015"/>
    </source>
</evidence>
<dbReference type="CDD" id="cd00009">
    <property type="entry name" value="AAA"/>
    <property type="match status" value="1"/>
</dbReference>
<protein>
    <submittedName>
        <fullName evidence="6">Response regulator of zinc sigma-54-dependent two-component system</fullName>
    </submittedName>
</protein>
<keyword evidence="4" id="KW-0804">Transcription</keyword>
<dbReference type="SMART" id="SM00382">
    <property type="entry name" value="AAA"/>
    <property type="match status" value="1"/>
</dbReference>
<evidence type="ECO:0000256" key="4">
    <source>
        <dbReference type="ARBA" id="ARBA00023163"/>
    </source>
</evidence>
<dbReference type="InterPro" id="IPR002197">
    <property type="entry name" value="HTH_Fis"/>
</dbReference>
<dbReference type="Gene3D" id="1.10.10.60">
    <property type="entry name" value="Homeodomain-like"/>
    <property type="match status" value="1"/>
</dbReference>
<evidence type="ECO:0000256" key="1">
    <source>
        <dbReference type="ARBA" id="ARBA00022741"/>
    </source>
</evidence>
<dbReference type="Pfam" id="PF02954">
    <property type="entry name" value="HTH_8"/>
    <property type="match status" value="1"/>
</dbReference>
<dbReference type="InterPro" id="IPR002078">
    <property type="entry name" value="Sigma_54_int"/>
</dbReference>
<name>W6P5A3_9BACE</name>